<dbReference type="GO" id="GO:0016192">
    <property type="term" value="P:vesicle-mediated transport"/>
    <property type="evidence" value="ECO:0007669"/>
    <property type="project" value="InterPro"/>
</dbReference>
<dbReference type="OrthoDB" id="272411at2759"/>
<evidence type="ECO:0000256" key="1">
    <source>
        <dbReference type="ARBA" id="ARBA00004141"/>
    </source>
</evidence>
<dbReference type="GO" id="GO:0022857">
    <property type="term" value="F:transmembrane transporter activity"/>
    <property type="evidence" value="ECO:0007669"/>
    <property type="project" value="InterPro"/>
</dbReference>
<protein>
    <recommendedName>
        <fullName evidence="4">Vacuolar fusion protein MON1</fullName>
    </recommendedName>
    <alternativeName>
        <fullName evidence="5">Vacuolar fusion protein mon1</fullName>
    </alternativeName>
</protein>
<dbReference type="InterPro" id="IPR036259">
    <property type="entry name" value="MFS_trans_sf"/>
</dbReference>
<feature type="transmembrane region" description="Helical" evidence="8">
    <location>
        <begin position="323"/>
        <end position="340"/>
    </location>
</feature>
<dbReference type="Pfam" id="PF19038">
    <property type="entry name" value="Fuz_longin_3"/>
    <property type="match status" value="1"/>
</dbReference>
<keyword evidence="11" id="KW-1185">Reference proteome</keyword>
<gene>
    <name evidence="10" type="ORF">GMOD_00000249</name>
</gene>
<comment type="function">
    <text evidence="6">In complex with CCZ1, is required for multiple vacuole delivery pathways including the cytoplasm to vacuole transport (Cvt), autophagy, pexophagy and endocytosis. The MON1-CCZ1 complex acts at the fusion of vesicles with the vacuole, through its regulation of the SNARE complex during the coordinated priming and docking stages of fusion, and particularly at the stage of tethering/docking.</text>
</comment>
<dbReference type="PRINTS" id="PR01546">
    <property type="entry name" value="YEAST73DUF"/>
</dbReference>
<dbReference type="SUPFAM" id="SSF103473">
    <property type="entry name" value="MFS general substrate transporter"/>
    <property type="match status" value="1"/>
</dbReference>
<dbReference type="PANTHER" id="PTHR13027">
    <property type="entry name" value="SAND PROTEIN-RELATED"/>
    <property type="match status" value="1"/>
</dbReference>
<feature type="region of interest" description="Disordered" evidence="7">
    <location>
        <begin position="557"/>
        <end position="595"/>
    </location>
</feature>
<dbReference type="InterPro" id="IPR020846">
    <property type="entry name" value="MFS_dom"/>
</dbReference>
<sequence>MRLCARFTFETASTMSDTPTRISRFSDDKTETFNDADVTIIDPVAEKQLLRKCDLHVLPPLFSLFLLAFLDRVNIGLTEDLDMTGPNAHRYNIALFIFFIPYVLFEVPSNLAIKKFKPSTWLSLIMTLWGLSTIGMGLITNFGGLVAMRILLGLFEAGLFPGCIYLISMYYKRYELQWRLTLFFSASIIAGAFGGLLAFAIAKMDGVAGYRGWRWIFLIEGIVTVVIGVITKFWVPDWPENAKFLDEKERSLLLARLGEDAGDAVMDRLDKRAAKRIFADPKIYLGSLAYFGIINTGYAGAFFAPTIVKELGYTSAAAQVRSIPIFVVATITAIITAWLSDRVRHRYWFCMFGLVMASIGYIMLLAQDHLSAGVKYFALFLIIPGGFITQPVVLVWMSNLVSGHYKRSIASGMQVGFGNLGGIVASNVFLQSEMPTYRTGYGVSLGMLWVCGVACTALLFFVKWENGKRERGERDDRLMKPDADNLGDDHPTFRLTCGAKTGNAEAQSPGSEAGSSPRTPTQQSSIASARSNKGEAIEQTDFANPTLGIIRRFSRQPSMSSLVSREDTPPPLPPRPAALGLLSRPSTSHSTAPARPQLLSKATTQLSVATTQAFATDVKHASPTSTVGKAHDSVGADMVSRTVNDADDTASVASFAPTEAAGYQESILGEVMGQVEKSEQEKSLLRTLGHKFGDAEAQSMFPPDPYFEAAFRCEFDDIDDMALDGSNQGQARPIEAVMHQWHAKLKHFLILSSAGKPIYSRHGDDQLITNYIGVVQTIISFYQSTNDTLRAFTAGHVRFVIMSKGPLNLVAITRLPESDSQLRSQLEALYMQILSTLTLPNMERMFAVRASYDLRRPLQGTETLLSALADGFTRGSPSTLLSALECLKLRKSHRANINNTLLKTRSENLLYGLVVASGKLVSVVRPKKHSLHPGDLHLIFNMLFEAGSVKAGGGENWIPLCLPGFNNTGYLYMYVSFLNLERPSEQMQERPRTSDGADDEVAVLLISADKESFFELRRMRDDLVENLERNGSIDAIRTAVQQGRPTCTDIAPGSPLRHFLYKSRGNVQFTMPSYAPYFNGDLEKRRLIDLYNKLHSNLHSKPATLKVHHETNTMCIALAWSTPLFELYAVAPANTSRAALAASANKIIQWVRREEERVFIIGGAVF</sequence>
<evidence type="ECO:0000256" key="2">
    <source>
        <dbReference type="ARBA" id="ARBA00004380"/>
    </source>
</evidence>
<feature type="compositionally biased region" description="Basic and acidic residues" evidence="7">
    <location>
        <begin position="471"/>
        <end position="492"/>
    </location>
</feature>
<feature type="transmembrane region" description="Helical" evidence="8">
    <location>
        <begin position="376"/>
        <end position="397"/>
    </location>
</feature>
<keyword evidence="8" id="KW-0812">Transmembrane</keyword>
<dbReference type="Pfam" id="PF19037">
    <property type="entry name" value="Fuz_longin_2"/>
    <property type="match status" value="1"/>
</dbReference>
<dbReference type="PANTHER" id="PTHR13027:SF7">
    <property type="entry name" value="VACUOLAR FUSION PROTEIN MON1 HOMOLOG"/>
    <property type="match status" value="1"/>
</dbReference>
<dbReference type="InterPro" id="IPR043971">
    <property type="entry name" value="FUZ/MON1/HPS1_longin_2"/>
</dbReference>
<feature type="transmembrane region" description="Helical" evidence="8">
    <location>
        <begin position="180"/>
        <end position="201"/>
    </location>
</feature>
<feature type="transmembrane region" description="Helical" evidence="8">
    <location>
        <begin position="93"/>
        <end position="113"/>
    </location>
</feature>
<name>A0A3M7M714_9PLEO</name>
<feature type="transmembrane region" description="Helical" evidence="8">
    <location>
        <begin position="441"/>
        <end position="462"/>
    </location>
</feature>
<dbReference type="AlphaFoldDB" id="A0A3M7M714"/>
<evidence type="ECO:0000256" key="5">
    <source>
        <dbReference type="ARBA" id="ARBA00019201"/>
    </source>
</evidence>
<dbReference type="Proteomes" id="UP000265663">
    <property type="component" value="Unassembled WGS sequence"/>
</dbReference>
<dbReference type="FunFam" id="1.20.1250.20:FF:000068">
    <property type="entry name" value="MFS general substrate transporter"/>
    <property type="match status" value="1"/>
</dbReference>
<feature type="transmembrane region" description="Helical" evidence="8">
    <location>
        <begin position="55"/>
        <end position="73"/>
    </location>
</feature>
<proteinExistence type="predicted"/>
<feature type="domain" description="Major facilitator superfamily (MFS) profile" evidence="9">
    <location>
        <begin position="40"/>
        <end position="469"/>
    </location>
</feature>
<dbReference type="Gene3D" id="1.20.1250.20">
    <property type="entry name" value="MFS general substrate transporter like domains"/>
    <property type="match status" value="2"/>
</dbReference>
<evidence type="ECO:0000256" key="6">
    <source>
        <dbReference type="ARBA" id="ARBA00043892"/>
    </source>
</evidence>
<accession>A0A3M7M714</accession>
<feature type="transmembrane region" description="Helical" evidence="8">
    <location>
        <begin position="283"/>
        <end position="303"/>
    </location>
</feature>
<reference evidence="10 11" key="1">
    <citation type="journal article" date="2014" name="PLoS ONE">
        <title>De novo Genome Assembly of the Fungal Plant Pathogen Pyrenophora semeniperda.</title>
        <authorList>
            <person name="Soliai M.M."/>
            <person name="Meyer S.E."/>
            <person name="Udall J.A."/>
            <person name="Elzinga D.E."/>
            <person name="Hermansen R.A."/>
            <person name="Bodily P.M."/>
            <person name="Hart A.A."/>
            <person name="Coleman C.E."/>
        </authorList>
    </citation>
    <scope>NUCLEOTIDE SEQUENCE [LARGE SCALE GENOMIC DNA]</scope>
    <source>
        <strain evidence="10 11">CCB06</strain>
        <tissue evidence="10">Mycelium</tissue>
    </source>
</reference>
<feature type="transmembrane region" description="Helical" evidence="8">
    <location>
        <begin position="146"/>
        <end position="168"/>
    </location>
</feature>
<dbReference type="FunFam" id="1.20.1250.20:FF:000034">
    <property type="entry name" value="MFS general substrate transporter"/>
    <property type="match status" value="1"/>
</dbReference>
<dbReference type="GO" id="GO:0035658">
    <property type="term" value="C:Mon1-Ccz1 complex"/>
    <property type="evidence" value="ECO:0007669"/>
    <property type="project" value="TreeGrafter"/>
</dbReference>
<evidence type="ECO:0000256" key="3">
    <source>
        <dbReference type="ARBA" id="ARBA00004440"/>
    </source>
</evidence>
<dbReference type="InterPro" id="IPR043970">
    <property type="entry name" value="FUZ/MON1/HPS1_longin_3"/>
</dbReference>
<comment type="subcellular location">
    <subcellularLocation>
        <location evidence="3">Endosome</location>
        <location evidence="3">Multivesicular body membrane</location>
        <topology evidence="3">Peripheral membrane protein</topology>
    </subcellularLocation>
    <subcellularLocation>
        <location evidence="1">Membrane</location>
        <topology evidence="1">Multi-pass membrane protein</topology>
    </subcellularLocation>
    <subcellularLocation>
        <location evidence="2">Prevacuolar compartment membrane</location>
        <topology evidence="2">Peripheral membrane protein</topology>
    </subcellularLocation>
</comment>
<feature type="transmembrane region" description="Helical" evidence="8">
    <location>
        <begin position="347"/>
        <end position="364"/>
    </location>
</feature>
<organism evidence="10 11">
    <name type="scientific">Pyrenophora seminiperda CCB06</name>
    <dbReference type="NCBI Taxonomy" id="1302712"/>
    <lineage>
        <taxon>Eukaryota</taxon>
        <taxon>Fungi</taxon>
        <taxon>Dikarya</taxon>
        <taxon>Ascomycota</taxon>
        <taxon>Pezizomycotina</taxon>
        <taxon>Dothideomycetes</taxon>
        <taxon>Pleosporomycetidae</taxon>
        <taxon>Pleosporales</taxon>
        <taxon>Pleosporineae</taxon>
        <taxon>Pleosporaceae</taxon>
        <taxon>Pyrenophora</taxon>
    </lineage>
</organism>
<dbReference type="InterPro" id="IPR043972">
    <property type="entry name" value="FUZ/MON1/HPS1_longin_1"/>
</dbReference>
<evidence type="ECO:0000313" key="11">
    <source>
        <dbReference type="Proteomes" id="UP000265663"/>
    </source>
</evidence>
<dbReference type="InterPro" id="IPR011701">
    <property type="entry name" value="MFS"/>
</dbReference>
<feature type="transmembrane region" description="Helical" evidence="8">
    <location>
        <begin position="120"/>
        <end position="140"/>
    </location>
</feature>
<keyword evidence="8" id="KW-0472">Membrane</keyword>
<dbReference type="PROSITE" id="PS50850">
    <property type="entry name" value="MFS"/>
    <property type="match status" value="1"/>
</dbReference>
<evidence type="ECO:0000256" key="7">
    <source>
        <dbReference type="SAM" id="MobiDB-lite"/>
    </source>
</evidence>
<keyword evidence="8" id="KW-1133">Transmembrane helix</keyword>
<dbReference type="Pfam" id="PF19036">
    <property type="entry name" value="Fuz_longin_1"/>
    <property type="match status" value="1"/>
</dbReference>
<dbReference type="GO" id="GO:0000329">
    <property type="term" value="C:fungal-type vacuole membrane"/>
    <property type="evidence" value="ECO:0007669"/>
    <property type="project" value="TreeGrafter"/>
</dbReference>
<dbReference type="EMBL" id="KE747824">
    <property type="protein sequence ID" value="RMZ70189.1"/>
    <property type="molecule type" value="Genomic_DNA"/>
</dbReference>
<evidence type="ECO:0000313" key="10">
    <source>
        <dbReference type="EMBL" id="RMZ70189.1"/>
    </source>
</evidence>
<dbReference type="Pfam" id="PF07690">
    <property type="entry name" value="MFS_1"/>
    <property type="match status" value="1"/>
</dbReference>
<dbReference type="GO" id="GO:0006623">
    <property type="term" value="P:protein targeting to vacuole"/>
    <property type="evidence" value="ECO:0007669"/>
    <property type="project" value="InterPro"/>
</dbReference>
<dbReference type="InterPro" id="IPR004353">
    <property type="entry name" value="Mon1"/>
</dbReference>
<dbReference type="GO" id="GO:0032585">
    <property type="term" value="C:multivesicular body membrane"/>
    <property type="evidence" value="ECO:0007669"/>
    <property type="project" value="UniProtKB-SubCell"/>
</dbReference>
<evidence type="ECO:0000259" key="9">
    <source>
        <dbReference type="PROSITE" id="PS50850"/>
    </source>
</evidence>
<feature type="transmembrane region" description="Helical" evidence="8">
    <location>
        <begin position="213"/>
        <end position="235"/>
    </location>
</feature>
<feature type="compositionally biased region" description="Polar residues" evidence="7">
    <location>
        <begin position="504"/>
        <end position="531"/>
    </location>
</feature>
<evidence type="ECO:0000256" key="8">
    <source>
        <dbReference type="SAM" id="Phobius"/>
    </source>
</evidence>
<feature type="region of interest" description="Disordered" evidence="7">
    <location>
        <begin position="471"/>
        <end position="542"/>
    </location>
</feature>
<evidence type="ECO:0000256" key="4">
    <source>
        <dbReference type="ARBA" id="ARBA00018132"/>
    </source>
</evidence>